<dbReference type="RefSeq" id="XP_007743798.1">
    <property type="nucleotide sequence ID" value="XM_007745608.1"/>
</dbReference>
<feature type="domain" description="Cytochrome b5 heme-binding" evidence="6">
    <location>
        <begin position="1"/>
        <end position="62"/>
    </location>
</feature>
<dbReference type="InterPro" id="IPR001199">
    <property type="entry name" value="Cyt_B5-like_heme/steroid-bd"/>
</dbReference>
<evidence type="ECO:0000256" key="4">
    <source>
        <dbReference type="ARBA" id="ARBA00038168"/>
    </source>
</evidence>
<dbReference type="GO" id="GO:0016020">
    <property type="term" value="C:membrane"/>
    <property type="evidence" value="ECO:0007669"/>
    <property type="project" value="TreeGrafter"/>
</dbReference>
<dbReference type="SUPFAM" id="SSF55856">
    <property type="entry name" value="Cytochrome b5-like heme/steroid binding domain"/>
    <property type="match status" value="1"/>
</dbReference>
<dbReference type="STRING" id="1182543.W9X5A5"/>
<accession>W9X5A5</accession>
<dbReference type="HOGENOM" id="CLU_161490_0_0_1"/>
<sequence length="81" mass="9202">PNTGIVIDELVYNCSQFIKEHPGGEAVIRRYAGKDCSLQFWRFHREDQLLEYGAALRVARVAGGVEADSLPGPPQRYRLYH</sequence>
<keyword evidence="2 5" id="KW-0479">Metal-binding</keyword>
<keyword evidence="8" id="KW-1185">Reference proteome</keyword>
<evidence type="ECO:0000313" key="7">
    <source>
        <dbReference type="EMBL" id="EXJ72500.1"/>
    </source>
</evidence>
<dbReference type="InterPro" id="IPR018506">
    <property type="entry name" value="Cyt_B5_heme-BS"/>
</dbReference>
<dbReference type="OrthoDB" id="4105661at2759"/>
<feature type="non-terminal residue" evidence="7">
    <location>
        <position position="1"/>
    </location>
</feature>
<dbReference type="GeneID" id="19189725"/>
<comment type="caution">
    <text evidence="7">The sequence shown here is derived from an EMBL/GenBank/DDBJ whole genome shotgun (WGS) entry which is preliminary data.</text>
</comment>
<dbReference type="SMART" id="SM01117">
    <property type="entry name" value="Cyt-b5"/>
    <property type="match status" value="1"/>
</dbReference>
<organism evidence="7 8">
    <name type="scientific">Cladophialophora psammophila CBS 110553</name>
    <dbReference type="NCBI Taxonomy" id="1182543"/>
    <lineage>
        <taxon>Eukaryota</taxon>
        <taxon>Fungi</taxon>
        <taxon>Dikarya</taxon>
        <taxon>Ascomycota</taxon>
        <taxon>Pezizomycotina</taxon>
        <taxon>Eurotiomycetes</taxon>
        <taxon>Chaetothyriomycetidae</taxon>
        <taxon>Chaetothyriales</taxon>
        <taxon>Herpotrichiellaceae</taxon>
        <taxon>Cladophialophora</taxon>
    </lineage>
</organism>
<dbReference type="GO" id="GO:0046872">
    <property type="term" value="F:metal ion binding"/>
    <property type="evidence" value="ECO:0007669"/>
    <property type="project" value="UniProtKB-UniRule"/>
</dbReference>
<keyword evidence="1 5" id="KW-0349">Heme</keyword>
<dbReference type="PANTHER" id="PTHR19359:SF95">
    <property type="entry name" value="CYTOCHROME B5 TYPE B"/>
    <property type="match status" value="1"/>
</dbReference>
<evidence type="ECO:0000256" key="3">
    <source>
        <dbReference type="ARBA" id="ARBA00023004"/>
    </source>
</evidence>
<dbReference type="Gene3D" id="3.10.120.10">
    <property type="entry name" value="Cytochrome b5-like heme/steroid binding domain"/>
    <property type="match status" value="1"/>
</dbReference>
<dbReference type="PRINTS" id="PR00363">
    <property type="entry name" value="CYTOCHROMEB5"/>
</dbReference>
<comment type="similarity">
    <text evidence="4 5">Belongs to the cytochrome b5 family.</text>
</comment>
<dbReference type="PANTHER" id="PTHR19359">
    <property type="entry name" value="CYTOCHROME B5"/>
    <property type="match status" value="1"/>
</dbReference>
<dbReference type="EMBL" id="AMGX01000006">
    <property type="protein sequence ID" value="EXJ72500.1"/>
    <property type="molecule type" value="Genomic_DNA"/>
</dbReference>
<name>W9X5A5_9EURO</name>
<evidence type="ECO:0000259" key="6">
    <source>
        <dbReference type="PROSITE" id="PS50255"/>
    </source>
</evidence>
<proteinExistence type="inferred from homology"/>
<dbReference type="PROSITE" id="PS50255">
    <property type="entry name" value="CYTOCHROME_B5_2"/>
    <property type="match status" value="1"/>
</dbReference>
<dbReference type="Pfam" id="PF00173">
    <property type="entry name" value="Cyt-b5"/>
    <property type="match status" value="1"/>
</dbReference>
<reference evidence="7 8" key="1">
    <citation type="submission" date="2013-03" db="EMBL/GenBank/DDBJ databases">
        <title>The Genome Sequence of Cladophialophora psammophila CBS 110553.</title>
        <authorList>
            <consortium name="The Broad Institute Genomics Platform"/>
            <person name="Cuomo C."/>
            <person name="de Hoog S."/>
            <person name="Gorbushina A."/>
            <person name="Walker B."/>
            <person name="Young S.K."/>
            <person name="Zeng Q."/>
            <person name="Gargeya S."/>
            <person name="Fitzgerald M."/>
            <person name="Haas B."/>
            <person name="Abouelleil A."/>
            <person name="Allen A.W."/>
            <person name="Alvarado L."/>
            <person name="Arachchi H.M."/>
            <person name="Berlin A.M."/>
            <person name="Chapman S.B."/>
            <person name="Gainer-Dewar J."/>
            <person name="Goldberg J."/>
            <person name="Griggs A."/>
            <person name="Gujja S."/>
            <person name="Hansen M."/>
            <person name="Howarth C."/>
            <person name="Imamovic A."/>
            <person name="Ireland A."/>
            <person name="Larimer J."/>
            <person name="McCowan C."/>
            <person name="Murphy C."/>
            <person name="Pearson M."/>
            <person name="Poon T.W."/>
            <person name="Priest M."/>
            <person name="Roberts A."/>
            <person name="Saif S."/>
            <person name="Shea T."/>
            <person name="Sisk P."/>
            <person name="Sykes S."/>
            <person name="Wortman J."/>
            <person name="Nusbaum C."/>
            <person name="Birren B."/>
        </authorList>
    </citation>
    <scope>NUCLEOTIDE SEQUENCE [LARGE SCALE GENOMIC DNA]</scope>
    <source>
        <strain evidence="7 8">CBS 110553</strain>
    </source>
</reference>
<gene>
    <name evidence="7" type="ORF">A1O5_05005</name>
</gene>
<evidence type="ECO:0000313" key="8">
    <source>
        <dbReference type="Proteomes" id="UP000019471"/>
    </source>
</evidence>
<dbReference type="Proteomes" id="UP000019471">
    <property type="component" value="Unassembled WGS sequence"/>
</dbReference>
<dbReference type="AlphaFoldDB" id="W9X5A5"/>
<dbReference type="GO" id="GO:0020037">
    <property type="term" value="F:heme binding"/>
    <property type="evidence" value="ECO:0007669"/>
    <property type="project" value="UniProtKB-UniRule"/>
</dbReference>
<keyword evidence="3 5" id="KW-0408">Iron</keyword>
<evidence type="ECO:0000256" key="5">
    <source>
        <dbReference type="RuleBase" id="RU362121"/>
    </source>
</evidence>
<dbReference type="InterPro" id="IPR050668">
    <property type="entry name" value="Cytochrome_b5"/>
</dbReference>
<dbReference type="InterPro" id="IPR036400">
    <property type="entry name" value="Cyt_B5-like_heme/steroid_sf"/>
</dbReference>
<feature type="non-terminal residue" evidence="7">
    <location>
        <position position="81"/>
    </location>
</feature>
<evidence type="ECO:0000256" key="1">
    <source>
        <dbReference type="ARBA" id="ARBA00022617"/>
    </source>
</evidence>
<evidence type="ECO:0000256" key="2">
    <source>
        <dbReference type="ARBA" id="ARBA00022723"/>
    </source>
</evidence>
<protein>
    <recommendedName>
        <fullName evidence="6">Cytochrome b5 heme-binding domain-containing protein</fullName>
    </recommendedName>
</protein>
<dbReference type="PROSITE" id="PS00191">
    <property type="entry name" value="CYTOCHROME_B5_1"/>
    <property type="match status" value="1"/>
</dbReference>